<evidence type="ECO:0000313" key="2">
    <source>
        <dbReference type="EMBL" id="MBH0115173.1"/>
    </source>
</evidence>
<dbReference type="PANTHER" id="PTHR43976:SF9">
    <property type="entry name" value="OXIDOREDUCTASE"/>
    <property type="match status" value="1"/>
</dbReference>
<comment type="caution">
    <text evidence="2">The sequence shown here is derived from an EMBL/GenBank/DDBJ whole genome shotgun (WGS) entry which is preliminary data.</text>
</comment>
<protein>
    <submittedName>
        <fullName evidence="2">SDR family NAD(P)-dependent oxidoreductase</fullName>
    </submittedName>
</protein>
<dbReference type="Gene3D" id="3.40.50.720">
    <property type="entry name" value="NAD(P)-binding Rossmann-like Domain"/>
    <property type="match status" value="1"/>
</dbReference>
<name>A0A931HGX1_9SPHN</name>
<dbReference type="PRINTS" id="PR00081">
    <property type="entry name" value="GDHRDH"/>
</dbReference>
<accession>A0A931HGX1</accession>
<gene>
    <name evidence="2" type="ORF">I5E68_19710</name>
</gene>
<sequence>MAEDLAAEPVDYAGMRGVEGRNAEAARPLQAEGEERVHPIEMDVLSEDSCAAAVEAIHAANLHLDVVVNNAGMLMNGMAETFTPDQFLTILDTNAVSWLRVNRAVLPMMREQGHGTIVYVGSTTSYIPEPFIGVYEASKAAGDALARAMALEIRPFGIDSLFLVPGAFPVGTDHFADAHTGDDRGRVDHVFIDGQAKGADVIAETMGEAQARFIERLGFVDLLAPMQRRMLNVPERPC</sequence>
<dbReference type="PANTHER" id="PTHR43976">
    <property type="entry name" value="SHORT CHAIN DEHYDROGENASE"/>
    <property type="match status" value="1"/>
</dbReference>
<dbReference type="SUPFAM" id="SSF51735">
    <property type="entry name" value="NAD(P)-binding Rossmann-fold domains"/>
    <property type="match status" value="1"/>
</dbReference>
<dbReference type="InterPro" id="IPR051911">
    <property type="entry name" value="SDR_oxidoreductase"/>
</dbReference>
<dbReference type="Pfam" id="PF00106">
    <property type="entry name" value="adh_short"/>
    <property type="match status" value="1"/>
</dbReference>
<proteinExistence type="inferred from homology"/>
<reference evidence="2" key="1">
    <citation type="submission" date="2020-11" db="EMBL/GenBank/DDBJ databases">
        <title>Novosphingobium aureum sp. nov., a marine bacterium isolated from sediment of a salt flat.</title>
        <authorList>
            <person name="Yoo Y."/>
            <person name="Kim J.-J."/>
        </authorList>
    </citation>
    <scope>NUCLEOTIDE SEQUENCE</scope>
    <source>
        <strain evidence="2">YJ-S2-02</strain>
    </source>
</reference>
<dbReference type="Proteomes" id="UP000617634">
    <property type="component" value="Unassembled WGS sequence"/>
</dbReference>
<dbReference type="AlphaFoldDB" id="A0A931HGX1"/>
<dbReference type="PRINTS" id="PR00080">
    <property type="entry name" value="SDRFAMILY"/>
</dbReference>
<dbReference type="InterPro" id="IPR036291">
    <property type="entry name" value="NAD(P)-bd_dom_sf"/>
</dbReference>
<dbReference type="InterPro" id="IPR002347">
    <property type="entry name" value="SDR_fam"/>
</dbReference>
<keyword evidence="3" id="KW-1185">Reference proteome</keyword>
<evidence type="ECO:0000256" key="1">
    <source>
        <dbReference type="RuleBase" id="RU000363"/>
    </source>
</evidence>
<organism evidence="2 3">
    <name type="scientific">Novosphingobium aureum</name>
    <dbReference type="NCBI Taxonomy" id="2792964"/>
    <lineage>
        <taxon>Bacteria</taxon>
        <taxon>Pseudomonadati</taxon>
        <taxon>Pseudomonadota</taxon>
        <taxon>Alphaproteobacteria</taxon>
        <taxon>Sphingomonadales</taxon>
        <taxon>Sphingomonadaceae</taxon>
        <taxon>Novosphingobium</taxon>
    </lineage>
</organism>
<comment type="similarity">
    <text evidence="1">Belongs to the short-chain dehydrogenases/reductases (SDR) family.</text>
</comment>
<dbReference type="EMBL" id="JADZGI010000010">
    <property type="protein sequence ID" value="MBH0115173.1"/>
    <property type="molecule type" value="Genomic_DNA"/>
</dbReference>
<evidence type="ECO:0000313" key="3">
    <source>
        <dbReference type="Proteomes" id="UP000617634"/>
    </source>
</evidence>